<feature type="non-terminal residue" evidence="1">
    <location>
        <position position="50"/>
    </location>
</feature>
<sequence>NSCMFGIFWILMNGKLFIQPFIHSNFFRFLFCKTGLKYSECDLHDIVVLP</sequence>
<accession>A0AAD8E5W7</accession>
<reference evidence="1" key="2">
    <citation type="submission" date="2023-05" db="EMBL/GenBank/DDBJ databases">
        <authorList>
            <person name="Fouks B."/>
        </authorList>
    </citation>
    <scope>NUCLEOTIDE SEQUENCE</scope>
    <source>
        <strain evidence="1">Stay&amp;Tobe</strain>
        <tissue evidence="1">Testes</tissue>
    </source>
</reference>
<dbReference type="AlphaFoldDB" id="A0AAD8E5W7"/>
<proteinExistence type="predicted"/>
<name>A0AAD8E5W7_DIPPU</name>
<protein>
    <submittedName>
        <fullName evidence="1">Uncharacterized protein</fullName>
    </submittedName>
</protein>
<keyword evidence="2" id="KW-1185">Reference proteome</keyword>
<dbReference type="EMBL" id="JASPKZ010008878">
    <property type="protein sequence ID" value="KAJ9578458.1"/>
    <property type="molecule type" value="Genomic_DNA"/>
</dbReference>
<evidence type="ECO:0000313" key="2">
    <source>
        <dbReference type="Proteomes" id="UP001233999"/>
    </source>
</evidence>
<evidence type="ECO:0000313" key="1">
    <source>
        <dbReference type="EMBL" id="KAJ9578458.1"/>
    </source>
</evidence>
<comment type="caution">
    <text evidence="1">The sequence shown here is derived from an EMBL/GenBank/DDBJ whole genome shotgun (WGS) entry which is preliminary data.</text>
</comment>
<organism evidence="1 2">
    <name type="scientific">Diploptera punctata</name>
    <name type="common">Pacific beetle cockroach</name>
    <dbReference type="NCBI Taxonomy" id="6984"/>
    <lineage>
        <taxon>Eukaryota</taxon>
        <taxon>Metazoa</taxon>
        <taxon>Ecdysozoa</taxon>
        <taxon>Arthropoda</taxon>
        <taxon>Hexapoda</taxon>
        <taxon>Insecta</taxon>
        <taxon>Pterygota</taxon>
        <taxon>Neoptera</taxon>
        <taxon>Polyneoptera</taxon>
        <taxon>Dictyoptera</taxon>
        <taxon>Blattodea</taxon>
        <taxon>Blaberoidea</taxon>
        <taxon>Blaberidae</taxon>
        <taxon>Diplopterinae</taxon>
        <taxon>Diploptera</taxon>
    </lineage>
</organism>
<gene>
    <name evidence="1" type="ORF">L9F63_005328</name>
</gene>
<dbReference type="Proteomes" id="UP001233999">
    <property type="component" value="Unassembled WGS sequence"/>
</dbReference>
<reference evidence="1" key="1">
    <citation type="journal article" date="2023" name="IScience">
        <title>Live-bearing cockroach genome reveals convergent evolutionary mechanisms linked to viviparity in insects and beyond.</title>
        <authorList>
            <person name="Fouks B."/>
            <person name="Harrison M.C."/>
            <person name="Mikhailova A.A."/>
            <person name="Marchal E."/>
            <person name="English S."/>
            <person name="Carruthers M."/>
            <person name="Jennings E.C."/>
            <person name="Chiamaka E.L."/>
            <person name="Frigard R.A."/>
            <person name="Pippel M."/>
            <person name="Attardo G.M."/>
            <person name="Benoit J.B."/>
            <person name="Bornberg-Bauer E."/>
            <person name="Tobe S.S."/>
        </authorList>
    </citation>
    <scope>NUCLEOTIDE SEQUENCE</scope>
    <source>
        <strain evidence="1">Stay&amp;Tobe</strain>
    </source>
</reference>
<feature type="non-terminal residue" evidence="1">
    <location>
        <position position="1"/>
    </location>
</feature>